<keyword evidence="2" id="KW-0614">Plasmid</keyword>
<dbReference type="Proteomes" id="UP000264980">
    <property type="component" value="Plasmid unnamed3"/>
</dbReference>
<keyword evidence="5" id="KW-1185">Reference proteome</keyword>
<dbReference type="EMBL" id="JXNU01000007">
    <property type="protein sequence ID" value="KKF34092.1"/>
    <property type="molecule type" value="Genomic_DNA"/>
</dbReference>
<organism evidence="3 5">
    <name type="scientific">Erwinia tracheiphila</name>
    <dbReference type="NCBI Taxonomy" id="65700"/>
    <lineage>
        <taxon>Bacteria</taxon>
        <taxon>Pseudomonadati</taxon>
        <taxon>Pseudomonadota</taxon>
        <taxon>Gammaproteobacteria</taxon>
        <taxon>Enterobacterales</taxon>
        <taxon>Erwiniaceae</taxon>
        <taxon>Erwinia</taxon>
    </lineage>
</organism>
<evidence type="ECO:0000256" key="1">
    <source>
        <dbReference type="SAM" id="MobiDB-lite"/>
    </source>
</evidence>
<sequence length="112" mass="12363">MNVSGNSSISVNNAYRTESANTNSLKSESAALTNIKNVKNEPVLFRKSIISAETFDRIQQKATDAKNARKQAIPVSDKSINALKNMRKVPINADLFDRIQQKAIDAKNARKS</sequence>
<geneLocation type="plasmid" evidence="2 6">
    <name>unnamed3</name>
</geneLocation>
<reference evidence="3 5" key="1">
    <citation type="submission" date="2015-01" db="EMBL/GenBank/DDBJ databases">
        <title>Erwinia tracheiphila.</title>
        <authorList>
            <person name="Shapiro L.R."/>
        </authorList>
    </citation>
    <scope>NUCLEOTIDE SEQUENCE [LARGE SCALE GENOMIC DNA]</scope>
    <source>
        <strain evidence="3 5">BuffGH</strain>
    </source>
</reference>
<dbReference type="Proteomes" id="UP000033924">
    <property type="component" value="Unassembled WGS sequence"/>
</dbReference>
<evidence type="ECO:0000313" key="6">
    <source>
        <dbReference type="Proteomes" id="UP000264980"/>
    </source>
</evidence>
<evidence type="ECO:0000313" key="5">
    <source>
        <dbReference type="Proteomes" id="UP000033924"/>
    </source>
</evidence>
<dbReference type="AlphaFoldDB" id="A0A0M2K3V1"/>
<dbReference type="EMBL" id="JXNU01000007">
    <property type="protein sequence ID" value="KKF34060.1"/>
    <property type="molecule type" value="Genomic_DNA"/>
</dbReference>
<evidence type="ECO:0000313" key="4">
    <source>
        <dbReference type="EMBL" id="KKF34092.1"/>
    </source>
</evidence>
<evidence type="ECO:0000313" key="2">
    <source>
        <dbReference type="EMBL" id="AXF79090.1"/>
    </source>
</evidence>
<feature type="compositionally biased region" description="Polar residues" evidence="1">
    <location>
        <begin position="14"/>
        <end position="25"/>
    </location>
</feature>
<evidence type="ECO:0000313" key="3">
    <source>
        <dbReference type="EMBL" id="KKF34060.1"/>
    </source>
</evidence>
<protein>
    <submittedName>
        <fullName evidence="3">Uncharacterized protein</fullName>
    </submittedName>
</protein>
<feature type="compositionally biased region" description="Low complexity" evidence="1">
    <location>
        <begin position="1"/>
        <end position="13"/>
    </location>
</feature>
<dbReference type="STRING" id="65700.SY86_25880"/>
<gene>
    <name evidence="2" type="ORF">AV903_26915</name>
    <name evidence="3" type="ORF">SY86_25880</name>
    <name evidence="4" type="ORF">SY86_26070</name>
</gene>
<dbReference type="RefSeq" id="WP_016193175.1">
    <property type="nucleotide sequence ID" value="NZ_CP013973.1"/>
</dbReference>
<reference evidence="2 6" key="2">
    <citation type="submission" date="2016-01" db="EMBL/GenBank/DDBJ databases">
        <authorList>
            <person name="Oliw E.H."/>
        </authorList>
    </citation>
    <scope>NUCLEOTIDE SEQUENCE [LARGE SCALE GENOMIC DNA]</scope>
    <source>
        <strain evidence="2 6">MDcuke</strain>
        <plasmid evidence="2 6">unnamed3</plasmid>
    </source>
</reference>
<proteinExistence type="predicted"/>
<dbReference type="EMBL" id="CP013973">
    <property type="protein sequence ID" value="AXF79090.1"/>
    <property type="molecule type" value="Genomic_DNA"/>
</dbReference>
<dbReference type="PATRIC" id="fig|65700.7.peg.6398"/>
<name>A0A0M2K3V1_9GAMM</name>
<feature type="region of interest" description="Disordered" evidence="1">
    <location>
        <begin position="1"/>
        <end position="25"/>
    </location>
</feature>
<accession>A0A0M2K3V1</accession>